<dbReference type="EMBL" id="CP114029">
    <property type="protein sequence ID" value="WAP70798.1"/>
    <property type="molecule type" value="Genomic_DNA"/>
</dbReference>
<gene>
    <name evidence="3" type="ORF">OH818_12810</name>
</gene>
<evidence type="ECO:0000313" key="4">
    <source>
        <dbReference type="Proteomes" id="UP001164020"/>
    </source>
</evidence>
<accession>A0ABY7C7N5</accession>
<evidence type="ECO:0000256" key="1">
    <source>
        <dbReference type="SAM" id="MobiDB-lite"/>
    </source>
</evidence>
<feature type="signal peptide" evidence="2">
    <location>
        <begin position="1"/>
        <end position="27"/>
    </location>
</feature>
<organism evidence="3 4">
    <name type="scientific">Jiella pelagia</name>
    <dbReference type="NCBI Taxonomy" id="2986949"/>
    <lineage>
        <taxon>Bacteria</taxon>
        <taxon>Pseudomonadati</taxon>
        <taxon>Pseudomonadota</taxon>
        <taxon>Alphaproteobacteria</taxon>
        <taxon>Hyphomicrobiales</taxon>
        <taxon>Aurantimonadaceae</taxon>
        <taxon>Jiella</taxon>
    </lineage>
</organism>
<keyword evidence="2" id="KW-0732">Signal</keyword>
<keyword evidence="4" id="KW-1185">Reference proteome</keyword>
<evidence type="ECO:0000313" key="3">
    <source>
        <dbReference type="EMBL" id="WAP70798.1"/>
    </source>
</evidence>
<reference evidence="3" key="1">
    <citation type="submission" date="2022-12" db="EMBL/GenBank/DDBJ databases">
        <title>Jiella pelagia sp. nov., isolated from phosphonate enriched culture of Northwest Pacific surface seawater.</title>
        <authorList>
            <person name="Shin D.Y."/>
            <person name="Hwang C.Y."/>
        </authorList>
    </citation>
    <scope>NUCLEOTIDE SEQUENCE</scope>
    <source>
        <strain evidence="3">HL-NP1</strain>
    </source>
</reference>
<dbReference type="RefSeq" id="WP_268883327.1">
    <property type="nucleotide sequence ID" value="NZ_CP114029.1"/>
</dbReference>
<sequence length="98" mass="10203">MAKNGKIRSASRGAALTLVASAALVLAASGPGAAQTSPSPEQKAAEASSAWSELKPDLFGDREPHRGDRHDRHRGTEAGDRPGHRAGEAQLRPEDGRA</sequence>
<feature type="compositionally biased region" description="Basic and acidic residues" evidence="1">
    <location>
        <begin position="54"/>
        <end position="98"/>
    </location>
</feature>
<proteinExistence type="predicted"/>
<protein>
    <submittedName>
        <fullName evidence="3">Uncharacterized protein</fullName>
    </submittedName>
</protein>
<dbReference type="Proteomes" id="UP001164020">
    <property type="component" value="Chromosome"/>
</dbReference>
<feature type="chain" id="PRO_5045307542" evidence="2">
    <location>
        <begin position="28"/>
        <end position="98"/>
    </location>
</feature>
<feature type="region of interest" description="Disordered" evidence="1">
    <location>
        <begin position="28"/>
        <end position="98"/>
    </location>
</feature>
<name>A0ABY7C7N5_9HYPH</name>
<evidence type="ECO:0000256" key="2">
    <source>
        <dbReference type="SAM" id="SignalP"/>
    </source>
</evidence>